<sequence>MESLIELRKVSKSFSREHTVLDQISIKLHKNQCVAIVGRNGSGKSTVLKMIAGLIPCSTGEIIYANHSKIGYAPEQFPKLKFTAEEYLFTMGRIQKLPKYELKRNIIDLLNKFNLNVSYQITYFSKGMLQKLNLLQAVLGNPSILILDEPLSGLDANSRKELIAMLQTFKDQGITIIMSCHENSLLDEIADRVIVIKDGKVHTDNPNTQLNESLFKIIYSNDQMLEVIPISNCINSEFILTHNNENELILKEEHRDSVLLQLLQHNYSIISVMKEIRRRSVLELTSNDREEESS</sequence>
<dbReference type="KEGG" id="plig:NAG76_00910"/>
<gene>
    <name evidence="5" type="ORF">NAG76_00910</name>
</gene>
<dbReference type="InterPro" id="IPR003439">
    <property type="entry name" value="ABC_transporter-like_ATP-bd"/>
</dbReference>
<evidence type="ECO:0000313" key="6">
    <source>
        <dbReference type="Proteomes" id="UP001056756"/>
    </source>
</evidence>
<dbReference type="InterPro" id="IPR051782">
    <property type="entry name" value="ABC_Transporter_VariousFunc"/>
</dbReference>
<dbReference type="GO" id="GO:0016887">
    <property type="term" value="F:ATP hydrolysis activity"/>
    <property type="evidence" value="ECO:0007669"/>
    <property type="project" value="InterPro"/>
</dbReference>
<keyword evidence="1" id="KW-0813">Transport</keyword>
<evidence type="ECO:0000259" key="4">
    <source>
        <dbReference type="PROSITE" id="PS50893"/>
    </source>
</evidence>
<dbReference type="PROSITE" id="PS00211">
    <property type="entry name" value="ABC_TRANSPORTER_1"/>
    <property type="match status" value="1"/>
</dbReference>
<dbReference type="Pfam" id="PF00005">
    <property type="entry name" value="ABC_tran"/>
    <property type="match status" value="1"/>
</dbReference>
<dbReference type="EMBL" id="CP097899">
    <property type="protein sequence ID" value="URN94853.1"/>
    <property type="molecule type" value="Genomic_DNA"/>
</dbReference>
<reference evidence="5" key="1">
    <citation type="submission" date="2022-05" db="EMBL/GenBank/DDBJ databases">
        <title>Novel bacterial taxa in a minimal lignocellulolytic consortium and its capacity to transform plastics disclosed by genome-resolved metagenomics.</title>
        <authorList>
            <person name="Rodriguez C.A.D."/>
            <person name="Diaz-Garcia L."/>
            <person name="Herrera K."/>
            <person name="Tarazona N.A."/>
            <person name="Sproer C."/>
            <person name="Overmann J."/>
            <person name="Jimenez D.J."/>
        </authorList>
    </citation>
    <scope>NUCLEOTIDE SEQUENCE</scope>
    <source>
        <strain evidence="5">MAG5</strain>
    </source>
</reference>
<evidence type="ECO:0000256" key="2">
    <source>
        <dbReference type="ARBA" id="ARBA00022741"/>
    </source>
</evidence>
<organism evidence="5 6">
    <name type="scientific">Candidatus Pristimantibacillus lignocellulolyticus</name>
    <dbReference type="NCBI Taxonomy" id="2994561"/>
    <lineage>
        <taxon>Bacteria</taxon>
        <taxon>Bacillati</taxon>
        <taxon>Bacillota</taxon>
        <taxon>Bacilli</taxon>
        <taxon>Bacillales</taxon>
        <taxon>Paenibacillaceae</taxon>
        <taxon>Candidatus Pristimantibacillus</taxon>
    </lineage>
</organism>
<proteinExistence type="predicted"/>
<dbReference type="InterPro" id="IPR003593">
    <property type="entry name" value="AAA+_ATPase"/>
</dbReference>
<protein>
    <submittedName>
        <fullName evidence="5">ABC transporter ATP-binding protein</fullName>
    </submittedName>
</protein>
<dbReference type="PANTHER" id="PTHR42939">
    <property type="entry name" value="ABC TRANSPORTER ATP-BINDING PROTEIN ALBC-RELATED"/>
    <property type="match status" value="1"/>
</dbReference>
<name>A0A9J6ZFG4_9BACL</name>
<dbReference type="Proteomes" id="UP001056756">
    <property type="component" value="Chromosome"/>
</dbReference>
<dbReference type="PANTHER" id="PTHR42939:SF1">
    <property type="entry name" value="ABC TRANSPORTER ATP-BINDING PROTEIN ALBC-RELATED"/>
    <property type="match status" value="1"/>
</dbReference>
<dbReference type="SUPFAM" id="SSF52540">
    <property type="entry name" value="P-loop containing nucleoside triphosphate hydrolases"/>
    <property type="match status" value="1"/>
</dbReference>
<accession>A0A9J6ZFG4</accession>
<evidence type="ECO:0000256" key="1">
    <source>
        <dbReference type="ARBA" id="ARBA00022448"/>
    </source>
</evidence>
<dbReference type="CDD" id="cd03230">
    <property type="entry name" value="ABC_DR_subfamily_A"/>
    <property type="match status" value="1"/>
</dbReference>
<feature type="domain" description="ABC transporter" evidence="4">
    <location>
        <begin position="5"/>
        <end position="223"/>
    </location>
</feature>
<dbReference type="PROSITE" id="PS50893">
    <property type="entry name" value="ABC_TRANSPORTER_2"/>
    <property type="match status" value="1"/>
</dbReference>
<evidence type="ECO:0000256" key="3">
    <source>
        <dbReference type="ARBA" id="ARBA00022840"/>
    </source>
</evidence>
<dbReference type="GO" id="GO:0005524">
    <property type="term" value="F:ATP binding"/>
    <property type="evidence" value="ECO:0007669"/>
    <property type="project" value="UniProtKB-KW"/>
</dbReference>
<dbReference type="InterPro" id="IPR027417">
    <property type="entry name" value="P-loop_NTPase"/>
</dbReference>
<dbReference type="InterPro" id="IPR017871">
    <property type="entry name" value="ABC_transporter-like_CS"/>
</dbReference>
<dbReference type="Gene3D" id="3.40.50.300">
    <property type="entry name" value="P-loop containing nucleotide triphosphate hydrolases"/>
    <property type="match status" value="1"/>
</dbReference>
<evidence type="ECO:0000313" key="5">
    <source>
        <dbReference type="EMBL" id="URN94853.1"/>
    </source>
</evidence>
<dbReference type="SMART" id="SM00382">
    <property type="entry name" value="AAA"/>
    <property type="match status" value="1"/>
</dbReference>
<dbReference type="AlphaFoldDB" id="A0A9J6ZFG4"/>
<keyword evidence="3 5" id="KW-0067">ATP-binding</keyword>
<keyword evidence="2" id="KW-0547">Nucleotide-binding</keyword>